<evidence type="ECO:0000313" key="2">
    <source>
        <dbReference type="Proteomes" id="UP001164743"/>
    </source>
</evidence>
<organism evidence="1 2">
    <name type="scientific">Puccinia triticina</name>
    <dbReference type="NCBI Taxonomy" id="208348"/>
    <lineage>
        <taxon>Eukaryota</taxon>
        <taxon>Fungi</taxon>
        <taxon>Dikarya</taxon>
        <taxon>Basidiomycota</taxon>
        <taxon>Pucciniomycotina</taxon>
        <taxon>Pucciniomycetes</taxon>
        <taxon>Pucciniales</taxon>
        <taxon>Pucciniaceae</taxon>
        <taxon>Puccinia</taxon>
    </lineage>
</organism>
<reference evidence="1" key="1">
    <citation type="submission" date="2022-10" db="EMBL/GenBank/DDBJ databases">
        <title>Puccinia triticina Genome sequencing and assembly.</title>
        <authorList>
            <person name="Li C."/>
        </authorList>
    </citation>
    <scope>NUCLEOTIDE SEQUENCE</scope>
    <source>
        <strain evidence="1">Pt15</strain>
    </source>
</reference>
<keyword evidence="2" id="KW-1185">Reference proteome</keyword>
<dbReference type="RefSeq" id="XP_053026417.1">
    <property type="nucleotide sequence ID" value="XM_053162442.1"/>
</dbReference>
<evidence type="ECO:0000313" key="1">
    <source>
        <dbReference type="EMBL" id="WAQ90862.1"/>
    </source>
</evidence>
<name>A0ABY7D2F1_9BASI</name>
<proteinExistence type="predicted"/>
<sequence>MASNLTEGSVSIEANGEPYSPDSCITFEGLFKPISIKGYHDERRGRPATPFRRALLKGSGEFVNGTSLFPVRLSPLAFSVFVVQPDSVYSIRGEIRGIDDKLNINMVFNTNNARVVICESSAQFTSSSSVTGGGTIDQSSKIQCNGSTKRTLTKVVVRHRLVSFSRDSTTIWG</sequence>
<dbReference type="GeneID" id="77803337"/>
<protein>
    <submittedName>
        <fullName evidence="1">Uncharacterized protein</fullName>
    </submittedName>
</protein>
<dbReference type="EMBL" id="CP110433">
    <property type="protein sequence ID" value="WAQ90862.1"/>
    <property type="molecule type" value="Genomic_DNA"/>
</dbReference>
<dbReference type="Proteomes" id="UP001164743">
    <property type="component" value="Chromosome 13A"/>
</dbReference>
<accession>A0ABY7D2F1</accession>
<gene>
    <name evidence="1" type="ORF">PtA15_13A262</name>
</gene>